<evidence type="ECO:0000259" key="2">
    <source>
        <dbReference type="Pfam" id="PF07589"/>
    </source>
</evidence>
<evidence type="ECO:0000256" key="1">
    <source>
        <dbReference type="SAM" id="SignalP"/>
    </source>
</evidence>
<protein>
    <submittedName>
        <fullName evidence="3">PEP-CTERM protein-sorting domain-containing protein</fullName>
    </submittedName>
</protein>
<proteinExistence type="predicted"/>
<dbReference type="InterPro" id="IPR013424">
    <property type="entry name" value="Ice-binding_C"/>
</dbReference>
<gene>
    <name evidence="3" type="ORF">SAMN05216333_107102</name>
</gene>
<reference evidence="4" key="1">
    <citation type="submission" date="2016-10" db="EMBL/GenBank/DDBJ databases">
        <authorList>
            <person name="Varghese N."/>
            <person name="Submissions S."/>
        </authorList>
    </citation>
    <scope>NUCLEOTIDE SEQUENCE [LARGE SCALE GENOMIC DNA]</scope>
    <source>
        <strain evidence="4">Nm76</strain>
    </source>
</reference>
<dbReference type="NCBIfam" id="TIGR02595">
    <property type="entry name" value="PEP_CTERM"/>
    <property type="match status" value="1"/>
</dbReference>
<keyword evidence="4" id="KW-1185">Reference proteome</keyword>
<name>A0A1H8NG87_9PROT</name>
<dbReference type="RefSeq" id="WP_090319505.1">
    <property type="nucleotide sequence ID" value="NZ_FNOE01000014.1"/>
</dbReference>
<feature type="chain" id="PRO_5011525657" evidence="1">
    <location>
        <begin position="27"/>
        <end position="238"/>
    </location>
</feature>
<sequence length="238" mass="24084">MIKNNKLVSTVACILGLAVLPSVASAGLSDHTFAWTGASAGSAQLVLNGSTTYTATNRGWVDELGTNNFGGATGNYIAGTCGSSDSCFGSDRFANNYFAFDVHRAIGTTSAVLNLYQPAVGENGGANGGFLSQSAALLYTLFDVSGNPLTDSGLGIFNDLASGNSYGSISVDSSSNGSIVSITLNAAAVAAIDAAYNSTGTFFIGGTVSPVPEPATYGMLLAGLGLLGFMVRRKNQVV</sequence>
<dbReference type="OrthoDB" id="9916290at2"/>
<evidence type="ECO:0000313" key="4">
    <source>
        <dbReference type="Proteomes" id="UP000198814"/>
    </source>
</evidence>
<dbReference type="EMBL" id="FODO01000007">
    <property type="protein sequence ID" value="SEO28624.1"/>
    <property type="molecule type" value="Genomic_DNA"/>
</dbReference>
<feature type="signal peptide" evidence="1">
    <location>
        <begin position="1"/>
        <end position="26"/>
    </location>
</feature>
<dbReference type="Pfam" id="PF07589">
    <property type="entry name" value="PEP-CTERM"/>
    <property type="match status" value="1"/>
</dbReference>
<accession>A0A1H8NG87</accession>
<feature type="domain" description="Ice-binding protein C-terminal" evidence="2">
    <location>
        <begin position="210"/>
        <end position="234"/>
    </location>
</feature>
<dbReference type="AlphaFoldDB" id="A0A1H8NG87"/>
<dbReference type="Proteomes" id="UP000198814">
    <property type="component" value="Unassembled WGS sequence"/>
</dbReference>
<keyword evidence="1" id="KW-0732">Signal</keyword>
<organism evidence="3 4">
    <name type="scientific">Nitrosomonas oligotropha</name>
    <dbReference type="NCBI Taxonomy" id="42354"/>
    <lineage>
        <taxon>Bacteria</taxon>
        <taxon>Pseudomonadati</taxon>
        <taxon>Pseudomonadota</taxon>
        <taxon>Betaproteobacteria</taxon>
        <taxon>Nitrosomonadales</taxon>
        <taxon>Nitrosomonadaceae</taxon>
        <taxon>Nitrosomonas</taxon>
    </lineage>
</organism>
<evidence type="ECO:0000313" key="3">
    <source>
        <dbReference type="EMBL" id="SEO28624.1"/>
    </source>
</evidence>